<protein>
    <submittedName>
        <fullName evidence="5">Protein kinase domain-containing protein</fullName>
    </submittedName>
</protein>
<dbReference type="PROSITE" id="PS50011">
    <property type="entry name" value="PROTEIN_KINASE_DOM"/>
    <property type="match status" value="1"/>
</dbReference>
<keyword evidence="1" id="KW-0472">Membrane</keyword>
<dbReference type="GO" id="GO:0005524">
    <property type="term" value="F:ATP binding"/>
    <property type="evidence" value="ECO:0007669"/>
    <property type="project" value="InterPro"/>
</dbReference>
<dbReference type="InterPro" id="IPR000719">
    <property type="entry name" value="Prot_kinase_dom"/>
</dbReference>
<dbReference type="SUPFAM" id="SSF103473">
    <property type="entry name" value="MFS general substrate transporter"/>
    <property type="match status" value="1"/>
</dbReference>
<accession>A0A183VC97</accession>
<dbReference type="InterPro" id="IPR036259">
    <property type="entry name" value="MFS_trans_sf"/>
</dbReference>
<evidence type="ECO:0000256" key="1">
    <source>
        <dbReference type="SAM" id="Phobius"/>
    </source>
</evidence>
<dbReference type="Gene3D" id="1.10.510.10">
    <property type="entry name" value="Transferase(Phosphotransferase) domain 1"/>
    <property type="match status" value="1"/>
</dbReference>
<organism evidence="4 5">
    <name type="scientific">Toxocara canis</name>
    <name type="common">Canine roundworm</name>
    <dbReference type="NCBI Taxonomy" id="6265"/>
    <lineage>
        <taxon>Eukaryota</taxon>
        <taxon>Metazoa</taxon>
        <taxon>Ecdysozoa</taxon>
        <taxon>Nematoda</taxon>
        <taxon>Chromadorea</taxon>
        <taxon>Rhabditida</taxon>
        <taxon>Spirurina</taxon>
        <taxon>Ascaridomorpha</taxon>
        <taxon>Ascaridoidea</taxon>
        <taxon>Toxocaridae</taxon>
        <taxon>Toxocara</taxon>
    </lineage>
</organism>
<feature type="domain" description="Protein kinase" evidence="2">
    <location>
        <begin position="95"/>
        <end position="339"/>
    </location>
</feature>
<feature type="transmembrane region" description="Helical" evidence="1">
    <location>
        <begin position="15"/>
        <end position="36"/>
    </location>
</feature>
<dbReference type="Proteomes" id="UP000050794">
    <property type="component" value="Unassembled WGS sequence"/>
</dbReference>
<dbReference type="WBParaSite" id="TCNE_0001837101-mRNA-1">
    <property type="protein sequence ID" value="TCNE_0001837101-mRNA-1"/>
    <property type="gene ID" value="TCNE_0001837101"/>
</dbReference>
<dbReference type="SMART" id="SM00220">
    <property type="entry name" value="S_TKc"/>
    <property type="match status" value="1"/>
</dbReference>
<dbReference type="Gene3D" id="1.20.1250.20">
    <property type="entry name" value="MFS general substrate transporter like domains"/>
    <property type="match status" value="1"/>
</dbReference>
<evidence type="ECO:0000313" key="4">
    <source>
        <dbReference type="Proteomes" id="UP000050794"/>
    </source>
</evidence>
<name>A0A183VC97_TOXCA</name>
<dbReference type="InterPro" id="IPR050235">
    <property type="entry name" value="CK1_Ser-Thr_kinase"/>
</dbReference>
<dbReference type="InterPro" id="IPR011009">
    <property type="entry name" value="Kinase-like_dom_sf"/>
</dbReference>
<dbReference type="Pfam" id="PF00069">
    <property type="entry name" value="Pkinase"/>
    <property type="match status" value="1"/>
</dbReference>
<dbReference type="GO" id="GO:0004672">
    <property type="term" value="F:protein kinase activity"/>
    <property type="evidence" value="ECO:0007669"/>
    <property type="project" value="InterPro"/>
</dbReference>
<dbReference type="EMBL" id="UYWY01025443">
    <property type="protein sequence ID" value="VDM49688.1"/>
    <property type="molecule type" value="Genomic_DNA"/>
</dbReference>
<gene>
    <name evidence="3" type="ORF">TCNE_LOCUS18367</name>
</gene>
<sequence length="371" mass="41733">MSAITPGFFTSLLSIAPQFTGIISSCSMVFGTLGNIAAPNLIGGFILKTGALEEWKLVFYVSAGICVFTGCVFMIFGSESPITTTLTVGDTLGKWLVKNKLGEGTYGAVYMVLKAEYYVLNELKRAKAQHFCDLIDHGLIDDIKFIVMTLVGSSLGDLRKHDPTAQYHKLSLGCALSVGIKCLQAIEEIHGVGFLHRDIKPGNFAIGRVNVRQIYLLDFGMCRRYLDSSLQIRNPRKSVRFRGTVRYAAISCHLYRELCRKDDLESWLYQQVELTNGRLPWKNMTDLDEVVKCKACCREFIKELLGGCPSEYLSVMKNIDALGYYTNPNYAQIVKYLRLAIRRNNVNEYPYDWECKGENTPKNNTAKDKVK</sequence>
<evidence type="ECO:0000259" key="2">
    <source>
        <dbReference type="PROSITE" id="PS50011"/>
    </source>
</evidence>
<keyword evidence="4" id="KW-1185">Reference proteome</keyword>
<evidence type="ECO:0000313" key="5">
    <source>
        <dbReference type="WBParaSite" id="TCNE_0001837101-mRNA-1"/>
    </source>
</evidence>
<keyword evidence="1" id="KW-1133">Transmembrane helix</keyword>
<reference evidence="5" key="1">
    <citation type="submission" date="2016-06" db="UniProtKB">
        <authorList>
            <consortium name="WormBaseParasite"/>
        </authorList>
    </citation>
    <scope>IDENTIFICATION</scope>
</reference>
<dbReference type="SUPFAM" id="SSF56112">
    <property type="entry name" value="Protein kinase-like (PK-like)"/>
    <property type="match status" value="1"/>
</dbReference>
<evidence type="ECO:0000313" key="3">
    <source>
        <dbReference type="EMBL" id="VDM49688.1"/>
    </source>
</evidence>
<reference evidence="3 4" key="2">
    <citation type="submission" date="2018-11" db="EMBL/GenBank/DDBJ databases">
        <authorList>
            <consortium name="Pathogen Informatics"/>
        </authorList>
    </citation>
    <scope>NUCLEOTIDE SEQUENCE [LARGE SCALE GENOMIC DNA]</scope>
</reference>
<proteinExistence type="predicted"/>
<dbReference type="AlphaFoldDB" id="A0A183VC97"/>
<keyword evidence="1" id="KW-0812">Transmembrane</keyword>
<dbReference type="PANTHER" id="PTHR11909">
    <property type="entry name" value="CASEIN KINASE-RELATED"/>
    <property type="match status" value="1"/>
</dbReference>
<feature type="transmembrane region" description="Helical" evidence="1">
    <location>
        <begin position="57"/>
        <end position="76"/>
    </location>
</feature>